<name>A0ACC0GLB0_9ERIC</name>
<sequence length="460" mass="49946">MSSNTLSLDKTNGNNGGKSSEETDHLIRSTKKIKGANVEDDDTMLDNPSTETQVELAKVQTELHNLEKVRDSIPKSFKDALTARRPNERPFDDNLDDLSTDDEFEDDGDEIEEAESSMAKSEGIPVISLPKKLVGHRREWCSEKPAMVADGASTGVAANVIPTVGDEVIGHNGTSQSNSVPHGLVDTGNSGYGPWMLVDRKGKRIIHQGNKSGPIVKATNAGSNRTTNPHSHKAHGRNPSTSAQPYKNFHNPSHKTSFKTSGQKKTFIVSSSRDVPCSTSDSPSLITSNPFGCLQPSVNNSEDATSTPIQVEYCGTQEMRIDRSTVDVDKAGESPNQQSCVDIQKERTPPLANTASIISTSSPPHSVEQPTPPPHSIQALVNGDSKSAPPQDHLQSDVHSNRSRDRSYSPNRLRVVDRESPSHDRAEHGEVRLPNSQPQDRLNKGHGERSHSGKENFGDS</sequence>
<accession>A0ACC0GLB0</accession>
<reference evidence="1 2" key="1">
    <citation type="journal article" date="2022" name="Plant J.">
        <title>Chromosome-level genome of Camellia lanceoleosa provides a valuable resource for understanding genome evolution and self-incompatibility.</title>
        <authorList>
            <person name="Gong W."/>
            <person name="Xiao S."/>
            <person name="Wang L."/>
            <person name="Liao Z."/>
            <person name="Chang Y."/>
            <person name="Mo W."/>
            <person name="Hu G."/>
            <person name="Li W."/>
            <person name="Zhao G."/>
            <person name="Zhu H."/>
            <person name="Hu X."/>
            <person name="Ji K."/>
            <person name="Xiang X."/>
            <person name="Song Q."/>
            <person name="Yuan D."/>
            <person name="Jin S."/>
            <person name="Zhang L."/>
        </authorList>
    </citation>
    <scope>NUCLEOTIDE SEQUENCE [LARGE SCALE GENOMIC DNA]</scope>
    <source>
        <strain evidence="1">SQ_2022a</strain>
    </source>
</reference>
<organism evidence="1 2">
    <name type="scientific">Camellia lanceoleosa</name>
    <dbReference type="NCBI Taxonomy" id="1840588"/>
    <lineage>
        <taxon>Eukaryota</taxon>
        <taxon>Viridiplantae</taxon>
        <taxon>Streptophyta</taxon>
        <taxon>Embryophyta</taxon>
        <taxon>Tracheophyta</taxon>
        <taxon>Spermatophyta</taxon>
        <taxon>Magnoliopsida</taxon>
        <taxon>eudicotyledons</taxon>
        <taxon>Gunneridae</taxon>
        <taxon>Pentapetalae</taxon>
        <taxon>asterids</taxon>
        <taxon>Ericales</taxon>
        <taxon>Theaceae</taxon>
        <taxon>Camellia</taxon>
    </lineage>
</organism>
<dbReference type="EMBL" id="CM045765">
    <property type="protein sequence ID" value="KAI8001639.1"/>
    <property type="molecule type" value="Genomic_DNA"/>
</dbReference>
<proteinExistence type="predicted"/>
<gene>
    <name evidence="1" type="ORF">LOK49_LG09G00066</name>
</gene>
<dbReference type="Proteomes" id="UP001060215">
    <property type="component" value="Chromosome 8"/>
</dbReference>
<comment type="caution">
    <text evidence="1">The sequence shown here is derived from an EMBL/GenBank/DDBJ whole genome shotgun (WGS) entry which is preliminary data.</text>
</comment>
<protein>
    <submittedName>
        <fullName evidence="1">Uncharacterized protein</fullName>
    </submittedName>
</protein>
<evidence type="ECO:0000313" key="1">
    <source>
        <dbReference type="EMBL" id="KAI8001639.1"/>
    </source>
</evidence>
<keyword evidence="2" id="KW-1185">Reference proteome</keyword>
<evidence type="ECO:0000313" key="2">
    <source>
        <dbReference type="Proteomes" id="UP001060215"/>
    </source>
</evidence>